<feature type="compositionally biased region" description="Low complexity" evidence="1">
    <location>
        <begin position="129"/>
        <end position="138"/>
    </location>
</feature>
<accession>A0A1Y2H3I9</accession>
<keyword evidence="3" id="KW-1185">Reference proteome</keyword>
<feature type="compositionally biased region" description="Polar residues" evidence="1">
    <location>
        <begin position="1133"/>
        <end position="1152"/>
    </location>
</feature>
<feature type="region of interest" description="Disordered" evidence="1">
    <location>
        <begin position="565"/>
        <end position="637"/>
    </location>
</feature>
<dbReference type="RefSeq" id="XP_021886803.1">
    <property type="nucleotide sequence ID" value="XM_022022543.1"/>
</dbReference>
<feature type="compositionally biased region" description="Polar residues" evidence="1">
    <location>
        <begin position="104"/>
        <end position="119"/>
    </location>
</feature>
<feature type="compositionally biased region" description="Basic residues" evidence="1">
    <location>
        <begin position="1207"/>
        <end position="1216"/>
    </location>
</feature>
<evidence type="ECO:0000313" key="3">
    <source>
        <dbReference type="Proteomes" id="UP000193648"/>
    </source>
</evidence>
<feature type="compositionally biased region" description="Low complexity" evidence="1">
    <location>
        <begin position="1103"/>
        <end position="1120"/>
    </location>
</feature>
<feature type="region of interest" description="Disordered" evidence="1">
    <location>
        <begin position="269"/>
        <end position="295"/>
    </location>
</feature>
<comment type="caution">
    <text evidence="2">The sequence shown here is derived from an EMBL/GenBank/DDBJ whole genome shotgun (WGS) entry which is preliminary data.</text>
</comment>
<protein>
    <submittedName>
        <fullName evidence="2">Uncharacterized protein</fullName>
    </submittedName>
</protein>
<reference evidence="2 3" key="1">
    <citation type="submission" date="2016-07" db="EMBL/GenBank/DDBJ databases">
        <title>Pervasive Adenine N6-methylation of Active Genes in Fungi.</title>
        <authorList>
            <consortium name="DOE Joint Genome Institute"/>
            <person name="Mondo S.J."/>
            <person name="Dannebaum R.O."/>
            <person name="Kuo R.C."/>
            <person name="Labutti K."/>
            <person name="Haridas S."/>
            <person name="Kuo A."/>
            <person name="Salamov A."/>
            <person name="Ahrendt S.R."/>
            <person name="Lipzen A."/>
            <person name="Sullivan W."/>
            <person name="Andreopoulos W.B."/>
            <person name="Clum A."/>
            <person name="Lindquist E."/>
            <person name="Daum C."/>
            <person name="Ramamoorthy G.K."/>
            <person name="Gryganskyi A."/>
            <person name="Culley D."/>
            <person name="Magnuson J.K."/>
            <person name="James T.Y."/>
            <person name="O'Malley M.A."/>
            <person name="Stajich J.E."/>
            <person name="Spatafora J.W."/>
            <person name="Visel A."/>
            <person name="Grigoriev I.V."/>
        </authorList>
    </citation>
    <scope>NUCLEOTIDE SEQUENCE [LARGE SCALE GENOMIC DNA]</scope>
    <source>
        <strain evidence="2 3">NRRL 3116</strain>
    </source>
</reference>
<feature type="compositionally biased region" description="Polar residues" evidence="1">
    <location>
        <begin position="491"/>
        <end position="511"/>
    </location>
</feature>
<feature type="compositionally biased region" description="Polar residues" evidence="1">
    <location>
        <begin position="607"/>
        <end position="629"/>
    </location>
</feature>
<feature type="compositionally biased region" description="Acidic residues" evidence="1">
    <location>
        <begin position="273"/>
        <end position="287"/>
    </location>
</feature>
<feature type="region of interest" description="Disordered" evidence="1">
    <location>
        <begin position="347"/>
        <end position="394"/>
    </location>
</feature>
<dbReference type="InParanoid" id="A0A1Y2H3I9"/>
<feature type="compositionally biased region" description="Low complexity" evidence="1">
    <location>
        <begin position="572"/>
        <end position="590"/>
    </location>
</feature>
<feature type="compositionally biased region" description="Polar residues" evidence="1">
    <location>
        <begin position="909"/>
        <end position="923"/>
    </location>
</feature>
<feature type="region of interest" description="Disordered" evidence="1">
    <location>
        <begin position="1103"/>
        <end position="1242"/>
    </location>
</feature>
<feature type="compositionally biased region" description="Low complexity" evidence="1">
    <location>
        <begin position="997"/>
        <end position="1013"/>
    </location>
</feature>
<feature type="compositionally biased region" description="Low complexity" evidence="1">
    <location>
        <begin position="1194"/>
        <end position="1206"/>
    </location>
</feature>
<feature type="compositionally biased region" description="Polar residues" evidence="1">
    <location>
        <begin position="870"/>
        <end position="885"/>
    </location>
</feature>
<feature type="region of interest" description="Disordered" evidence="1">
    <location>
        <begin position="487"/>
        <end position="511"/>
    </location>
</feature>
<feature type="region of interest" description="Disordered" evidence="1">
    <location>
        <begin position="23"/>
        <end position="83"/>
    </location>
</feature>
<evidence type="ECO:0000256" key="1">
    <source>
        <dbReference type="SAM" id="MobiDB-lite"/>
    </source>
</evidence>
<feature type="compositionally biased region" description="Basic and acidic residues" evidence="1">
    <location>
        <begin position="347"/>
        <end position="361"/>
    </location>
</feature>
<feature type="region of interest" description="Disordered" evidence="1">
    <location>
        <begin position="758"/>
        <end position="778"/>
    </location>
</feature>
<feature type="region of interest" description="Disordered" evidence="1">
    <location>
        <begin position="416"/>
        <end position="435"/>
    </location>
</feature>
<feature type="compositionally biased region" description="Polar residues" evidence="1">
    <location>
        <begin position="31"/>
        <end position="51"/>
    </location>
</feature>
<feature type="compositionally biased region" description="Low complexity" evidence="1">
    <location>
        <begin position="52"/>
        <end position="71"/>
    </location>
</feature>
<gene>
    <name evidence="2" type="ORF">BCR41DRAFT_344598</name>
</gene>
<feature type="compositionally biased region" description="Low complexity" evidence="1">
    <location>
        <begin position="1020"/>
        <end position="1033"/>
    </location>
</feature>
<dbReference type="EMBL" id="MCFF01000001">
    <property type="protein sequence ID" value="ORZ29130.1"/>
    <property type="molecule type" value="Genomic_DNA"/>
</dbReference>
<dbReference type="OrthoDB" id="2413468at2759"/>
<organism evidence="2 3">
    <name type="scientific">Lobosporangium transversale</name>
    <dbReference type="NCBI Taxonomy" id="64571"/>
    <lineage>
        <taxon>Eukaryota</taxon>
        <taxon>Fungi</taxon>
        <taxon>Fungi incertae sedis</taxon>
        <taxon>Mucoromycota</taxon>
        <taxon>Mortierellomycotina</taxon>
        <taxon>Mortierellomycetes</taxon>
        <taxon>Mortierellales</taxon>
        <taxon>Mortierellaceae</taxon>
        <taxon>Lobosporangium</taxon>
    </lineage>
</organism>
<feature type="compositionally biased region" description="Basic residues" evidence="1">
    <location>
        <begin position="956"/>
        <end position="967"/>
    </location>
</feature>
<sequence>MDNLEDSGVLRQLIDQIEGELSTFGGAGRGSDQTLSDLTSSQGSLASSGYESTRTGSSLSVSSRATIQQTQPLPPPPQPLFSTSATSAIFGTAFVRQNQHEQQQHAPTPSSLVMNTSYFTGPRAPQYIPSPSSSPVSPKFSDTETSGLTTPDESRGRTNDDQDPVDPMDIHPRAQSKPSPAANEILLQQDHHDMSEKKNAAGIIPDVPESHGIDVHYTGVAQIMPSQELLGDHIYYDDTIKVDVTELYENFGQKKPILVERWNEKIGNQWENEQSDPNEEEEEDQEGVFEGQDERKGMTIALEDTHSSESLPMRLPELSFSNNDLSSLWTSGPASPHDKDLASEDIGKRSRAHTFHDHSESQEPQVVGPSSDNELGLSKNPVAFPPKKLSPLSQELTGDDIGRLESAQTILKSLTIESGGPNVNQPNHNNHPRSDRKRLGLVISNTHHEDDSGSPEGLDMESESKLQNNALDLPKWDLAPLSPPVEVKEATTASATASPLNSRRGSLAQQNQHLQDTSALENQHVSGIMSPSSATVMTTTTPLTAREARILAGREALLKMSPDRSRIQRALSVSSTASSSTSSSVGRTASIASRSDRQDSETLVEMQGSQRRTSLKSQYSRSSQQTKSSGGAFGVFPERGQLEDIPAEKLIFPDQSIRPIPLKAYRIRKMTIPERIQTYAQACEEFTRARTGLDVWVLRCMMQDRPALMKEPPAIVKAVASGTGRMTPTSLNFSSSSVNLSNSSHGLSARIKNAGKRLSVDMPGGSHPNSTESTGQGSIFYKQKITKSAVELGSWSSGRVRGISNSGSNTAIVGTPPAPSQEASGRRSSIIGPITTPSPQQHQQHQQNQQQSRSSSYGSSNGLAGIVQGKKNNVATANSPLSGSIRSRRMSEVQAGSQLHMAGRESPSKQHLQQADMSNSSLSHPVPGDTAQASPTLSSSPIPSLSSTSPVGKGRPLQRSHSSHYTRRPPSMLAITGQNRRPDLIGSTGDSAASNVSAGPQSSSSFGSASSRSVTESLDLRTSATTSSTTLGLKQQRDLQDIVASGRAASNSPTITDQPSSTVIGGGLSIPFADETKSKDELYTPLTSPIMIPVGGFPVFKTSHNNSGHRSSGGWASPPSVGGGSSRPLTYAGPSTPTLGSASSLLMSPNSVSRDHVPVSSQPQQPQGAGSPANERNSTLVPMKDKAEKSNRYSASSFSSIGSFAKYQKKSSKKDRKKEGLEQDHNQQQQQQPLDQRYSVSAASVNPVSASVSDYWTEKSLDKLSDVVPHVDRDRLSIYLQRAQGDEMVAIGLAMSDLRSGLL</sequence>
<evidence type="ECO:0000313" key="2">
    <source>
        <dbReference type="EMBL" id="ORZ29130.1"/>
    </source>
</evidence>
<feature type="compositionally biased region" description="Low complexity" evidence="1">
    <location>
        <begin position="837"/>
        <end position="862"/>
    </location>
</feature>
<dbReference type="GeneID" id="33564387"/>
<feature type="compositionally biased region" description="Low complexity" evidence="1">
    <location>
        <begin position="1158"/>
        <end position="1173"/>
    </location>
</feature>
<dbReference type="Proteomes" id="UP000193648">
    <property type="component" value="Unassembled WGS sequence"/>
</dbReference>
<name>A0A1Y2H3I9_9FUNG</name>
<feature type="compositionally biased region" description="Polar residues" evidence="1">
    <location>
        <begin position="767"/>
        <end position="777"/>
    </location>
</feature>
<proteinExistence type="predicted"/>
<feature type="compositionally biased region" description="Low complexity" evidence="1">
    <location>
        <begin position="934"/>
        <end position="950"/>
    </location>
</feature>
<feature type="compositionally biased region" description="Polar residues" evidence="1">
    <location>
        <begin position="803"/>
        <end position="812"/>
    </location>
</feature>
<feature type="region of interest" description="Disordered" evidence="1">
    <location>
        <begin position="797"/>
        <end position="1033"/>
    </location>
</feature>
<feature type="compositionally biased region" description="Polar residues" evidence="1">
    <location>
        <begin position="362"/>
        <end position="373"/>
    </location>
</feature>
<feature type="region of interest" description="Disordered" evidence="1">
    <location>
        <begin position="98"/>
        <end position="180"/>
    </location>
</feature>